<gene>
    <name evidence="2" type="ORF">H8E80_01520</name>
</gene>
<evidence type="ECO:0000313" key="3">
    <source>
        <dbReference type="Proteomes" id="UP000603545"/>
    </source>
</evidence>
<dbReference type="SUPFAM" id="SSF81301">
    <property type="entry name" value="Nucleotidyltransferase"/>
    <property type="match status" value="1"/>
</dbReference>
<dbReference type="InterPro" id="IPR052548">
    <property type="entry name" value="Type_VII_TA_antitoxin"/>
</dbReference>
<sequence>MKHKNIYKKIVARLSTVKDLKAIILYGSFARGDYGPRSDIDLMLITTKKETIEELQDAIISLEIGRSIQPVIRTEKELAETDTGLLQNLFLEGKILFLREPLDIDISALLHLKPFLVYTFDLGNLDQKAKSRFNRAFYPRVRENYNYPGVLTELNGRKLASGCIMVPFSKKKPVERFFKSQKVKFNSLRIWK</sequence>
<comment type="caution">
    <text evidence="2">The sequence shown here is derived from an EMBL/GenBank/DDBJ whole genome shotgun (WGS) entry which is preliminary data.</text>
</comment>
<dbReference type="PANTHER" id="PTHR33933:SF1">
    <property type="entry name" value="PROTEIN ADENYLYLTRANSFERASE MNTA-RELATED"/>
    <property type="match status" value="1"/>
</dbReference>
<dbReference type="PANTHER" id="PTHR33933">
    <property type="entry name" value="NUCLEOTIDYLTRANSFERASE"/>
    <property type="match status" value="1"/>
</dbReference>
<dbReference type="Proteomes" id="UP000603545">
    <property type="component" value="Unassembled WGS sequence"/>
</dbReference>
<evidence type="ECO:0000313" key="2">
    <source>
        <dbReference type="EMBL" id="MBC8198714.1"/>
    </source>
</evidence>
<dbReference type="Gene3D" id="3.30.460.10">
    <property type="entry name" value="Beta Polymerase, domain 2"/>
    <property type="match status" value="1"/>
</dbReference>
<name>A0A8J6N2D5_9BACT</name>
<feature type="domain" description="Polymerase beta nucleotidyltransferase" evidence="1">
    <location>
        <begin position="8"/>
        <end position="100"/>
    </location>
</feature>
<dbReference type="AlphaFoldDB" id="A0A8J6N2D5"/>
<accession>A0A8J6N2D5</accession>
<dbReference type="EMBL" id="JACNLL010000020">
    <property type="protein sequence ID" value="MBC8198714.1"/>
    <property type="molecule type" value="Genomic_DNA"/>
</dbReference>
<evidence type="ECO:0000259" key="1">
    <source>
        <dbReference type="Pfam" id="PF18765"/>
    </source>
</evidence>
<proteinExistence type="predicted"/>
<reference evidence="2 3" key="1">
    <citation type="submission" date="2020-08" db="EMBL/GenBank/DDBJ databases">
        <title>Bridging the membrane lipid divide: bacteria of the FCB group superphylum have the potential to synthesize archaeal ether lipids.</title>
        <authorList>
            <person name="Villanueva L."/>
            <person name="Von Meijenfeldt F.A.B."/>
            <person name="Westbye A.B."/>
            <person name="Yadav S."/>
            <person name="Hopmans E.C."/>
            <person name="Dutilh B.E."/>
            <person name="Sinninghe Damste J.S."/>
        </authorList>
    </citation>
    <scope>NUCLEOTIDE SEQUENCE [LARGE SCALE GENOMIC DNA]</scope>
    <source>
        <strain evidence="2">NIOZ-UU82</strain>
    </source>
</reference>
<protein>
    <submittedName>
        <fullName evidence="2">Nucleotidyltransferase domain-containing protein</fullName>
    </submittedName>
</protein>
<dbReference type="InterPro" id="IPR043519">
    <property type="entry name" value="NT_sf"/>
</dbReference>
<dbReference type="InterPro" id="IPR041633">
    <property type="entry name" value="Polbeta"/>
</dbReference>
<dbReference type="Pfam" id="PF18765">
    <property type="entry name" value="Polbeta"/>
    <property type="match status" value="1"/>
</dbReference>
<organism evidence="2 3">
    <name type="scientific">Candidatus Desulfaltia bathyphila</name>
    <dbReference type="NCBI Taxonomy" id="2841697"/>
    <lineage>
        <taxon>Bacteria</taxon>
        <taxon>Pseudomonadati</taxon>
        <taxon>Thermodesulfobacteriota</taxon>
        <taxon>Desulfobacteria</taxon>
        <taxon>Desulfobacterales</taxon>
        <taxon>Desulfobacterales incertae sedis</taxon>
        <taxon>Candidatus Desulfaltia</taxon>
    </lineage>
</organism>
<dbReference type="CDD" id="cd05403">
    <property type="entry name" value="NT_KNTase_like"/>
    <property type="match status" value="1"/>
</dbReference>